<reference evidence="3" key="1">
    <citation type="journal article" date="2015" name="PLoS Genet.">
        <title>Genome Sequence and Transcriptome Analyses of Chrysochromulina tobin: Metabolic Tools for Enhanced Algal Fitness in the Prominent Order Prymnesiales (Haptophyceae).</title>
        <authorList>
            <person name="Hovde B.T."/>
            <person name="Deodato C.R."/>
            <person name="Hunsperger H.M."/>
            <person name="Ryken S.A."/>
            <person name="Yost W."/>
            <person name="Jha R.K."/>
            <person name="Patterson J."/>
            <person name="Monnat R.J. Jr."/>
            <person name="Barlow S.B."/>
            <person name="Starkenburg S.R."/>
            <person name="Cattolico R.A."/>
        </authorList>
    </citation>
    <scope>NUCLEOTIDE SEQUENCE</scope>
    <source>
        <strain evidence="3">CCMP291</strain>
    </source>
</reference>
<proteinExistence type="predicted"/>
<comment type="caution">
    <text evidence="2">The sequence shown here is derived from an EMBL/GenBank/DDBJ whole genome shotgun (WGS) entry which is preliminary data.</text>
</comment>
<organism evidence="2 3">
    <name type="scientific">Chrysochromulina tobinii</name>
    <dbReference type="NCBI Taxonomy" id="1460289"/>
    <lineage>
        <taxon>Eukaryota</taxon>
        <taxon>Haptista</taxon>
        <taxon>Haptophyta</taxon>
        <taxon>Prymnesiophyceae</taxon>
        <taxon>Prymnesiales</taxon>
        <taxon>Chrysochromulinaceae</taxon>
        <taxon>Chrysochromulina</taxon>
    </lineage>
</organism>
<accession>A0A0M0JYT1</accession>
<gene>
    <name evidence="2" type="ORF">Ctob_010029</name>
</gene>
<feature type="transmembrane region" description="Helical" evidence="1">
    <location>
        <begin position="168"/>
        <end position="191"/>
    </location>
</feature>
<evidence type="ECO:0000256" key="1">
    <source>
        <dbReference type="SAM" id="Phobius"/>
    </source>
</evidence>
<dbReference type="EMBL" id="JWZX01002048">
    <property type="protein sequence ID" value="KOO31293.1"/>
    <property type="molecule type" value="Genomic_DNA"/>
</dbReference>
<sequence>MRSANSMRGVDGPGECTISIEGCMEPAAVNYDPLANFNTGTWCVPRVTGCMLPPDGRRSIVTGKETHFSTGWDVTATVHSADLCKGRPTTAGYAPFTKPLTGVKVIRYGCMDPLAANFDAAATVSHTGDYYKCYTTVTGCLNPLALNFGCNAKGTVPCTVEEEENNNGAIIGGVIGGFAGLMLVGGGAYMYMQQRKKTVNVVPA</sequence>
<keyword evidence="1" id="KW-0472">Membrane</keyword>
<dbReference type="AlphaFoldDB" id="A0A0M0JYT1"/>
<evidence type="ECO:0000313" key="3">
    <source>
        <dbReference type="Proteomes" id="UP000037460"/>
    </source>
</evidence>
<evidence type="ECO:0000313" key="2">
    <source>
        <dbReference type="EMBL" id="KOO31293.1"/>
    </source>
</evidence>
<keyword evidence="1" id="KW-0812">Transmembrane</keyword>
<protein>
    <submittedName>
        <fullName evidence="2">Uncharacterized protein</fullName>
    </submittedName>
</protein>
<dbReference type="Proteomes" id="UP000037460">
    <property type="component" value="Unassembled WGS sequence"/>
</dbReference>
<keyword evidence="1" id="KW-1133">Transmembrane helix</keyword>
<keyword evidence="3" id="KW-1185">Reference proteome</keyword>
<name>A0A0M0JYT1_9EUKA</name>